<dbReference type="SUPFAM" id="SSF56091">
    <property type="entry name" value="DNA ligase/mRNA capping enzyme, catalytic domain"/>
    <property type="match status" value="1"/>
</dbReference>
<dbReference type="PANTHER" id="PTHR45674:SF4">
    <property type="entry name" value="DNA LIGASE 1"/>
    <property type="match status" value="1"/>
</dbReference>
<dbReference type="Pfam" id="PF01068">
    <property type="entry name" value="DNA_ligase_A_M"/>
    <property type="match status" value="1"/>
</dbReference>
<dbReference type="RefSeq" id="WP_249863156.1">
    <property type="nucleotide sequence ID" value="NZ_CP027059.1"/>
</dbReference>
<evidence type="ECO:0000313" key="5">
    <source>
        <dbReference type="Proteomes" id="UP001057134"/>
    </source>
</evidence>
<evidence type="ECO:0000256" key="1">
    <source>
        <dbReference type="ARBA" id="ARBA00007572"/>
    </source>
</evidence>
<dbReference type="InterPro" id="IPR016059">
    <property type="entry name" value="DNA_ligase_ATP-dep_CS"/>
</dbReference>
<keyword evidence="5" id="KW-1185">Reference proteome</keyword>
<keyword evidence="2" id="KW-0436">Ligase</keyword>
<name>A0ABY4RE53_9BACL</name>
<dbReference type="Proteomes" id="UP001057134">
    <property type="component" value="Chromosome"/>
</dbReference>
<proteinExistence type="inferred from homology"/>
<evidence type="ECO:0000256" key="2">
    <source>
        <dbReference type="ARBA" id="ARBA00022598"/>
    </source>
</evidence>
<reference evidence="4" key="1">
    <citation type="submission" date="2018-02" db="EMBL/GenBank/DDBJ databases">
        <authorList>
            <person name="Kim S.-K."/>
            <person name="Jung H.-I."/>
            <person name="Lee S.-W."/>
        </authorList>
    </citation>
    <scope>NUCLEOTIDE SEQUENCE</scope>
    <source>
        <strain evidence="4">SK3146</strain>
    </source>
</reference>
<comment type="similarity">
    <text evidence="1">Belongs to the ATP-dependent DNA ligase family.</text>
</comment>
<dbReference type="Gene3D" id="3.30.470.30">
    <property type="entry name" value="DNA ligase/mRNA capping enzyme"/>
    <property type="match status" value="1"/>
</dbReference>
<sequence length="303" mass="34585">MLLFAPLKPMTAGRVPEPFDDENTIFEPKWDGQRILLHKQGKRIEAFTRRGMNVTAKFPELQEACASIQSDTAIVDCEGIVMRGERAVFDDFTYRLRISQAAKIRTAVLTHPVTFVAFDLLMSAREHLNEPLTERKRRLGDIIKSSGLLMPTLSVPVRGKALFELTERQGMAGIVAKRMSSRYRLGTKSEDWLQINHVRTIDVMILGYRTSPFTLVAGLNFRTVSNKPVGLVEQEIDAEDRQKFLELAASLHTHRDALTQWIEPCICCRIQYAERTDAHQLIGTVFQQFLWNKPASECVWQPR</sequence>
<feature type="domain" description="ATP-dependent DNA ligase family profile" evidence="3">
    <location>
        <begin position="19"/>
        <end position="194"/>
    </location>
</feature>
<accession>A0ABY4RE53</accession>
<organism evidence="4 5">
    <name type="scientific">Paenibacillus konkukensis</name>
    <dbReference type="NCBI Taxonomy" id="2020716"/>
    <lineage>
        <taxon>Bacteria</taxon>
        <taxon>Bacillati</taxon>
        <taxon>Bacillota</taxon>
        <taxon>Bacilli</taxon>
        <taxon>Bacillales</taxon>
        <taxon>Paenibacillaceae</taxon>
        <taxon>Paenibacillus</taxon>
    </lineage>
</organism>
<evidence type="ECO:0000313" key="4">
    <source>
        <dbReference type="EMBL" id="UQZ80877.1"/>
    </source>
</evidence>
<dbReference type="InterPro" id="IPR050191">
    <property type="entry name" value="ATP-dep_DNA_ligase"/>
</dbReference>
<dbReference type="PANTHER" id="PTHR45674">
    <property type="entry name" value="DNA LIGASE 1/3 FAMILY MEMBER"/>
    <property type="match status" value="1"/>
</dbReference>
<dbReference type="EMBL" id="CP027059">
    <property type="protein sequence ID" value="UQZ80877.1"/>
    <property type="molecule type" value="Genomic_DNA"/>
</dbReference>
<gene>
    <name evidence="4" type="ORF">SK3146_00033</name>
</gene>
<protein>
    <submittedName>
        <fullName evidence="4">DNA ligase-like protein</fullName>
    </submittedName>
</protein>
<reference evidence="4" key="2">
    <citation type="journal article" date="2021" name="J Anim Sci Technol">
        <title>Complete genome sequence of Paenibacillus konkukensis sp. nov. SK3146 as a potential probiotic strain.</title>
        <authorList>
            <person name="Jung H.I."/>
            <person name="Park S."/>
            <person name="Niu K.M."/>
            <person name="Lee S.W."/>
            <person name="Kothari D."/>
            <person name="Yi K.J."/>
            <person name="Kim S.K."/>
        </authorList>
    </citation>
    <scope>NUCLEOTIDE SEQUENCE</scope>
    <source>
        <strain evidence="4">SK3146</strain>
    </source>
</reference>
<dbReference type="InterPro" id="IPR012310">
    <property type="entry name" value="DNA_ligase_ATP-dep_cent"/>
</dbReference>
<evidence type="ECO:0000259" key="3">
    <source>
        <dbReference type="Pfam" id="PF01068"/>
    </source>
</evidence>
<dbReference type="PROSITE" id="PS00697">
    <property type="entry name" value="DNA_LIGASE_A1"/>
    <property type="match status" value="1"/>
</dbReference>